<dbReference type="GO" id="GO:0051539">
    <property type="term" value="F:4 iron, 4 sulfur cluster binding"/>
    <property type="evidence" value="ECO:0007669"/>
    <property type="project" value="UniProtKB-KW"/>
</dbReference>
<reference evidence="6 7" key="1">
    <citation type="submission" date="2019-11" db="EMBL/GenBank/DDBJ databases">
        <title>Paenibacillus monticola sp. nov., a novel PGPR strain isolated from mountain sample in China.</title>
        <authorList>
            <person name="Zhao Q."/>
            <person name="Li H.-P."/>
            <person name="Zhang J.-L."/>
        </authorList>
    </citation>
    <scope>NUCLEOTIDE SEQUENCE [LARGE SCALE GENOMIC DNA]</scope>
    <source>
        <strain evidence="6 7">LC-T2</strain>
    </source>
</reference>
<dbReference type="EMBL" id="WJXB01000002">
    <property type="protein sequence ID" value="MRN52874.1"/>
    <property type="molecule type" value="Genomic_DNA"/>
</dbReference>
<organism evidence="6 7">
    <name type="scientific">Paenibacillus monticola</name>
    <dbReference type="NCBI Taxonomy" id="2666075"/>
    <lineage>
        <taxon>Bacteria</taxon>
        <taxon>Bacillati</taxon>
        <taxon>Bacillota</taxon>
        <taxon>Bacilli</taxon>
        <taxon>Bacillales</taxon>
        <taxon>Paenibacillaceae</taxon>
        <taxon>Paenibacillus</taxon>
    </lineage>
</organism>
<dbReference type="Proteomes" id="UP000463051">
    <property type="component" value="Unassembled WGS sequence"/>
</dbReference>
<dbReference type="Pfam" id="PF12831">
    <property type="entry name" value="FAD_oxidored"/>
    <property type="match status" value="1"/>
</dbReference>
<dbReference type="InterPro" id="IPR036188">
    <property type="entry name" value="FAD/NAD-bd_sf"/>
</dbReference>
<keyword evidence="5" id="KW-0411">Iron-sulfur</keyword>
<sequence>MKQEFVHNDITVIGGGLAGVCAAIAAARLGQQVALVQNRPVLGGNSSSEVRVWVCGATAHGTNRYARETGIMGELFVENQYRNPEGNPYLWDLVVLEAIKAESNITLYLNTDVHEVEAEGNETDRKITSVTGWMMGSERRIRFESSIYLDCTGDGLIGFLAGAQFALGREARSEYGEEWAPEIADNITLGSTILFYTKDAGMPVSFVPPFFAKNIADTSIPIRRVIKSGDSGCHYWWIEWGGEHDAVHDNELIRDELWSVIYGIWDYIKNSGKFAADNMTLEWVGSQPGKREYRRFTGDYVLNQNDIIEQRDFADAVAFGGWSIDLHPPQGMYAEASGSKHMHADGVYHVPFRSLYSANVNNLLMAGRDISASHVAFGTTRVMATCAVIGEAAGTGAALSASKGISPRQLHDHHLAELKQTLLKQDASIIGLRNSDELDLARKAKVTASSTLSVIEINQPGATFPLIQDAALLLPVDPGLSGFQLLLDIKQQTEITVELWDTGRKENYVPHTQVATATTRAEAGQQQWVSFDLEWHPLEPQNAFIIIRANAAVNLYHSEEPLNGVLIFFKNDQAHVSKDLEDHSTDQLVVLWKMQNKARQPFCCRLNSATAAFAAHNVINGYHRPFGGPQAWLSQPMTDEVPEWLQLQWEQEQSLTEIHLTFNDDVNEDLVNLHHHRTPFAIIPELVRNYRVEARTADGEWNVVLRGTDNHKRKCVHRLPQPIQTDCLKVVIESTNGSRHAELMEIRAYGN</sequence>
<dbReference type="GO" id="GO:0016491">
    <property type="term" value="F:oxidoreductase activity"/>
    <property type="evidence" value="ECO:0007669"/>
    <property type="project" value="UniProtKB-KW"/>
</dbReference>
<dbReference type="SUPFAM" id="SSF51905">
    <property type="entry name" value="FAD/NAD(P)-binding domain"/>
    <property type="match status" value="1"/>
</dbReference>
<evidence type="ECO:0000313" key="6">
    <source>
        <dbReference type="EMBL" id="MRN52874.1"/>
    </source>
</evidence>
<evidence type="ECO:0000256" key="2">
    <source>
        <dbReference type="ARBA" id="ARBA00022723"/>
    </source>
</evidence>
<dbReference type="Gene3D" id="3.50.50.60">
    <property type="entry name" value="FAD/NAD(P)-binding domain"/>
    <property type="match status" value="1"/>
</dbReference>
<evidence type="ECO:0000256" key="1">
    <source>
        <dbReference type="ARBA" id="ARBA00022485"/>
    </source>
</evidence>
<keyword evidence="3" id="KW-0560">Oxidoreductase</keyword>
<dbReference type="InterPro" id="IPR008979">
    <property type="entry name" value="Galactose-bd-like_sf"/>
</dbReference>
<keyword evidence="7" id="KW-1185">Reference proteome</keyword>
<dbReference type="PANTHER" id="PTHR43498">
    <property type="entry name" value="FERREDOXIN:COB-COM HETERODISULFIDE REDUCTASE SUBUNIT A"/>
    <property type="match status" value="1"/>
</dbReference>
<dbReference type="InterPro" id="IPR039650">
    <property type="entry name" value="HdrA-like"/>
</dbReference>
<protein>
    <submittedName>
        <fullName evidence="6">FAD-dependent oxidoreductase</fullName>
    </submittedName>
</protein>
<evidence type="ECO:0000256" key="4">
    <source>
        <dbReference type="ARBA" id="ARBA00023004"/>
    </source>
</evidence>
<dbReference type="Gene3D" id="2.60.120.260">
    <property type="entry name" value="Galactose-binding domain-like"/>
    <property type="match status" value="1"/>
</dbReference>
<gene>
    <name evidence="6" type="ORF">GJB61_07665</name>
</gene>
<accession>A0A7X2H3G7</accession>
<dbReference type="GO" id="GO:0046872">
    <property type="term" value="F:metal ion binding"/>
    <property type="evidence" value="ECO:0007669"/>
    <property type="project" value="UniProtKB-KW"/>
</dbReference>
<dbReference type="SUPFAM" id="SSF49785">
    <property type="entry name" value="Galactose-binding domain-like"/>
    <property type="match status" value="1"/>
</dbReference>
<keyword evidence="2" id="KW-0479">Metal-binding</keyword>
<evidence type="ECO:0000256" key="5">
    <source>
        <dbReference type="ARBA" id="ARBA00023014"/>
    </source>
</evidence>
<dbReference type="PANTHER" id="PTHR43498:SF1">
    <property type="entry name" value="COB--COM HETERODISULFIDE REDUCTASE IRON-SULFUR SUBUNIT A"/>
    <property type="match status" value="1"/>
</dbReference>
<keyword evidence="1" id="KW-0004">4Fe-4S</keyword>
<keyword evidence="4" id="KW-0408">Iron</keyword>
<dbReference type="RefSeq" id="WP_154117869.1">
    <property type="nucleotide sequence ID" value="NZ_WJXB01000002.1"/>
</dbReference>
<evidence type="ECO:0000313" key="7">
    <source>
        <dbReference type="Proteomes" id="UP000463051"/>
    </source>
</evidence>
<proteinExistence type="predicted"/>
<name>A0A7X2H3G7_9BACL</name>
<evidence type="ECO:0000256" key="3">
    <source>
        <dbReference type="ARBA" id="ARBA00023002"/>
    </source>
</evidence>
<comment type="caution">
    <text evidence="6">The sequence shown here is derived from an EMBL/GenBank/DDBJ whole genome shotgun (WGS) entry which is preliminary data.</text>
</comment>
<dbReference type="AlphaFoldDB" id="A0A7X2H3G7"/>